<proteinExistence type="predicted"/>
<reference evidence="3" key="1">
    <citation type="submission" date="2017-11" db="EMBL/GenBank/DDBJ databases">
        <title>Complete Genome Sequence of Kyrpidia sp. Strain EA-1, a thermophilic, hydrogen-oxidizing Bacterium, isolated from the Azores.</title>
        <authorList>
            <person name="Reiner J.E."/>
            <person name="Lapp C.J."/>
            <person name="Bunk B."/>
            <person name="Gescher J."/>
        </authorList>
    </citation>
    <scope>NUCLEOTIDE SEQUENCE [LARGE SCALE GENOMIC DNA]</scope>
    <source>
        <strain evidence="3">EA-1</strain>
    </source>
</reference>
<dbReference type="Proteomes" id="UP000231932">
    <property type="component" value="Chromosome"/>
</dbReference>
<dbReference type="KEGG" id="kyr:CVV65_05845"/>
<keyword evidence="3" id="KW-1185">Reference proteome</keyword>
<dbReference type="AlphaFoldDB" id="A0A2K8N5B6"/>
<sequence length="77" mass="8017">MRKLTSVFLWILLTLGALGGVGTVARMLAPAQADTAGPRMTTRCRRSPSTGQGLADPAQRGVGRRAKGGRCRPLAGV</sequence>
<dbReference type="RefSeq" id="WP_100667353.1">
    <property type="nucleotide sequence ID" value="NZ_CP024955.1"/>
</dbReference>
<protein>
    <submittedName>
        <fullName evidence="2">Uncharacterized protein</fullName>
    </submittedName>
</protein>
<gene>
    <name evidence="2" type="ORF">CVV65_05845</name>
</gene>
<evidence type="ECO:0000313" key="2">
    <source>
        <dbReference type="EMBL" id="ATY84534.1"/>
    </source>
</evidence>
<evidence type="ECO:0000256" key="1">
    <source>
        <dbReference type="SAM" id="MobiDB-lite"/>
    </source>
</evidence>
<dbReference type="EMBL" id="CP024955">
    <property type="protein sequence ID" value="ATY84534.1"/>
    <property type="molecule type" value="Genomic_DNA"/>
</dbReference>
<accession>A0A2K8N5B6</accession>
<evidence type="ECO:0000313" key="3">
    <source>
        <dbReference type="Proteomes" id="UP000231932"/>
    </source>
</evidence>
<name>A0A2K8N5B6_9BACL</name>
<organism evidence="2 3">
    <name type="scientific">Kyrpidia spormannii</name>
    <dbReference type="NCBI Taxonomy" id="2055160"/>
    <lineage>
        <taxon>Bacteria</taxon>
        <taxon>Bacillati</taxon>
        <taxon>Bacillota</taxon>
        <taxon>Bacilli</taxon>
        <taxon>Bacillales</taxon>
        <taxon>Alicyclobacillaceae</taxon>
        <taxon>Kyrpidia</taxon>
    </lineage>
</organism>
<feature type="region of interest" description="Disordered" evidence="1">
    <location>
        <begin position="33"/>
        <end position="77"/>
    </location>
</feature>